<dbReference type="OrthoDB" id="508414at2"/>
<feature type="compositionally biased region" description="Polar residues" evidence="1">
    <location>
        <begin position="113"/>
        <end position="124"/>
    </location>
</feature>
<gene>
    <name evidence="2" type="ORF">C7B82_10265</name>
</gene>
<proteinExistence type="predicted"/>
<dbReference type="Gene3D" id="1.10.10.10">
    <property type="entry name" value="Winged helix-like DNA-binding domain superfamily/Winged helix DNA-binding domain"/>
    <property type="match status" value="1"/>
</dbReference>
<name>A0A2T1EB03_9CYAN</name>
<reference evidence="3" key="1">
    <citation type="submission" date="2018-02" db="EMBL/GenBank/DDBJ databases">
        <authorList>
            <person name="Moore K."/>
            <person name="Momper L."/>
        </authorList>
    </citation>
    <scope>NUCLEOTIDE SEQUENCE [LARGE SCALE GENOMIC DNA]</scope>
    <source>
        <strain evidence="3">ULC18</strain>
    </source>
</reference>
<protein>
    <submittedName>
        <fullName evidence="2">Uncharacterized protein</fullName>
    </submittedName>
</protein>
<dbReference type="RefSeq" id="WP_106256208.1">
    <property type="nucleotide sequence ID" value="NZ_CAWNSW010000007.1"/>
</dbReference>
<dbReference type="AlphaFoldDB" id="A0A2T1EB03"/>
<feature type="region of interest" description="Disordered" evidence="1">
    <location>
        <begin position="113"/>
        <end position="139"/>
    </location>
</feature>
<evidence type="ECO:0000313" key="2">
    <source>
        <dbReference type="EMBL" id="PSB29927.1"/>
    </source>
</evidence>
<sequence>MTRHYRLTAEEWITNNDRFRPAEIKVLYYLRTLDPFGNGWLDVVVTDIGKALKLDKGTVSRALRRLAETKEIDLEIKTARVRLISLSQELSVDNVLSTDNVDDRETTSMIVRQPNGSVDNTSFSEPAPEASFKDPECTNRSNKEFKRTIGTSTVAPSSLNSDGLGTKLDLSNPYETEVKALLMLATQAGIKTNGTHSRTIAALRLQRSAAETRLAVEKSVSAVAEQIKRGKCNNPSAMFNASLQRELNGQGFTANEAKRNTKGRTEEPSLNKTALSISKALERHDRAWALGRLQQLWDDGYQDLIEEMLHLFKREWGFSLTNEGICDAYET</sequence>
<dbReference type="SUPFAM" id="SSF46785">
    <property type="entry name" value="Winged helix' DNA-binding domain"/>
    <property type="match status" value="1"/>
</dbReference>
<dbReference type="InterPro" id="IPR036388">
    <property type="entry name" value="WH-like_DNA-bd_sf"/>
</dbReference>
<keyword evidence="3" id="KW-1185">Reference proteome</keyword>
<feature type="compositionally biased region" description="Basic and acidic residues" evidence="1">
    <location>
        <begin position="256"/>
        <end position="269"/>
    </location>
</feature>
<dbReference type="EMBL" id="PVWK01000057">
    <property type="protein sequence ID" value="PSB29927.1"/>
    <property type="molecule type" value="Genomic_DNA"/>
</dbReference>
<accession>A0A2T1EB03</accession>
<evidence type="ECO:0000256" key="1">
    <source>
        <dbReference type="SAM" id="MobiDB-lite"/>
    </source>
</evidence>
<dbReference type="InterPro" id="IPR036390">
    <property type="entry name" value="WH_DNA-bd_sf"/>
</dbReference>
<reference evidence="2 3" key="2">
    <citation type="submission" date="2018-03" db="EMBL/GenBank/DDBJ databases">
        <title>The ancient ancestry and fast evolution of plastids.</title>
        <authorList>
            <person name="Moore K.R."/>
            <person name="Magnabosco C."/>
            <person name="Momper L."/>
            <person name="Gold D.A."/>
            <person name="Bosak T."/>
            <person name="Fournier G.P."/>
        </authorList>
    </citation>
    <scope>NUCLEOTIDE SEQUENCE [LARGE SCALE GENOMIC DNA]</scope>
    <source>
        <strain evidence="2 3">ULC18</strain>
    </source>
</reference>
<comment type="caution">
    <text evidence="2">The sequence shown here is derived from an EMBL/GenBank/DDBJ whole genome shotgun (WGS) entry which is preliminary data.</text>
</comment>
<feature type="region of interest" description="Disordered" evidence="1">
    <location>
        <begin position="252"/>
        <end position="271"/>
    </location>
</feature>
<evidence type="ECO:0000313" key="3">
    <source>
        <dbReference type="Proteomes" id="UP000239576"/>
    </source>
</evidence>
<organism evidence="2 3">
    <name type="scientific">Stenomitos frigidus ULC18</name>
    <dbReference type="NCBI Taxonomy" id="2107698"/>
    <lineage>
        <taxon>Bacteria</taxon>
        <taxon>Bacillati</taxon>
        <taxon>Cyanobacteriota</taxon>
        <taxon>Cyanophyceae</taxon>
        <taxon>Leptolyngbyales</taxon>
        <taxon>Leptolyngbyaceae</taxon>
        <taxon>Stenomitos</taxon>
    </lineage>
</organism>
<dbReference type="Proteomes" id="UP000239576">
    <property type="component" value="Unassembled WGS sequence"/>
</dbReference>